<keyword evidence="2" id="KW-1185">Reference proteome</keyword>
<protein>
    <submittedName>
        <fullName evidence="1">Uncharacterized protein</fullName>
    </submittedName>
</protein>
<proteinExistence type="predicted"/>
<comment type="caution">
    <text evidence="1">The sequence shown here is derived from an EMBL/GenBank/DDBJ whole genome shotgun (WGS) entry which is preliminary data.</text>
</comment>
<dbReference type="AlphaFoldDB" id="A0A5C8P0J8"/>
<dbReference type="EMBL" id="VDUW01000002">
    <property type="protein sequence ID" value="TXL66823.1"/>
    <property type="molecule type" value="Genomic_DNA"/>
</dbReference>
<sequence>MKKFLLSSMLLMLISFSLYIGPSEEMRQSSFDFTDEPAISTVYTMASSDVITQSVQTIIPKWQTEFLFPSTDALYILKGKPIPIKFMNHLFFSRKIAGFICVVQNQTNYLP</sequence>
<evidence type="ECO:0000313" key="1">
    <source>
        <dbReference type="EMBL" id="TXL66823.1"/>
    </source>
</evidence>
<name>A0A5C8P0J8_9BACI</name>
<dbReference type="RefSeq" id="WP_147666223.1">
    <property type="nucleotide sequence ID" value="NZ_VDUW01000002.1"/>
</dbReference>
<gene>
    <name evidence="1" type="ORF">FHP05_05485</name>
</gene>
<dbReference type="OrthoDB" id="2971521at2"/>
<dbReference type="Proteomes" id="UP000321574">
    <property type="component" value="Unassembled WGS sequence"/>
</dbReference>
<accession>A0A5C8P0J8</accession>
<reference evidence="1 2" key="1">
    <citation type="submission" date="2019-06" db="EMBL/GenBank/DDBJ databases">
        <title>Cerasibacillus sp. nov., isolated from maize field.</title>
        <authorList>
            <person name="Lin S.-Y."/>
            <person name="Tsai C.-F."/>
            <person name="Young C.-C."/>
        </authorList>
    </citation>
    <scope>NUCLEOTIDE SEQUENCE [LARGE SCALE GENOMIC DNA]</scope>
    <source>
        <strain evidence="1 2">CC-CFT480</strain>
    </source>
</reference>
<organism evidence="1 2">
    <name type="scientific">Cerasibacillus terrae</name>
    <dbReference type="NCBI Taxonomy" id="2498845"/>
    <lineage>
        <taxon>Bacteria</taxon>
        <taxon>Bacillati</taxon>
        <taxon>Bacillota</taxon>
        <taxon>Bacilli</taxon>
        <taxon>Bacillales</taxon>
        <taxon>Bacillaceae</taxon>
        <taxon>Cerasibacillus</taxon>
    </lineage>
</organism>
<evidence type="ECO:0000313" key="2">
    <source>
        <dbReference type="Proteomes" id="UP000321574"/>
    </source>
</evidence>